<keyword evidence="2" id="KW-1185">Reference proteome</keyword>
<protein>
    <submittedName>
        <fullName evidence="1">Uncharacterized protein</fullName>
    </submittedName>
</protein>
<dbReference type="RefSeq" id="WP_155320198.1">
    <property type="nucleotide sequence ID" value="NZ_AP021874.1"/>
</dbReference>
<dbReference type="OrthoDB" id="5420735at2"/>
<sequence length="105" mass="11684">MKAGIFFTGTGPILILTTYGELNDPTLVTKLAQKGIKKFIAYEVAESLVKEKYGQQFNIIMGDLKQSDDLRVLDYDGHHVFYNFALSELGSPVYHEGSLRVLQAG</sequence>
<dbReference type="AlphaFoldDB" id="A0A5K7YZ95"/>
<gene>
    <name evidence="1" type="ORF">DSCA_64410</name>
</gene>
<accession>A0A5K7YZ95</accession>
<dbReference type="EMBL" id="AP021874">
    <property type="protein sequence ID" value="BBO72511.1"/>
    <property type="molecule type" value="Genomic_DNA"/>
</dbReference>
<organism evidence="1 2">
    <name type="scientific">Desulfosarcina alkanivorans</name>
    <dbReference type="NCBI Taxonomy" id="571177"/>
    <lineage>
        <taxon>Bacteria</taxon>
        <taxon>Pseudomonadati</taxon>
        <taxon>Thermodesulfobacteriota</taxon>
        <taxon>Desulfobacteria</taxon>
        <taxon>Desulfobacterales</taxon>
        <taxon>Desulfosarcinaceae</taxon>
        <taxon>Desulfosarcina</taxon>
    </lineage>
</organism>
<reference evidence="1 2" key="1">
    <citation type="submission" date="2019-11" db="EMBL/GenBank/DDBJ databases">
        <title>Comparative genomics of hydrocarbon-degrading Desulfosarcina strains.</title>
        <authorList>
            <person name="Watanabe M."/>
            <person name="Kojima H."/>
            <person name="Fukui M."/>
        </authorList>
    </citation>
    <scope>NUCLEOTIDE SEQUENCE [LARGE SCALE GENOMIC DNA]</scope>
    <source>
        <strain evidence="1 2">PL12</strain>
    </source>
</reference>
<evidence type="ECO:0000313" key="1">
    <source>
        <dbReference type="EMBL" id="BBO72511.1"/>
    </source>
</evidence>
<name>A0A5K7YZ95_9BACT</name>
<dbReference type="Proteomes" id="UP000427906">
    <property type="component" value="Chromosome"/>
</dbReference>
<dbReference type="KEGG" id="dalk:DSCA_64410"/>
<evidence type="ECO:0000313" key="2">
    <source>
        <dbReference type="Proteomes" id="UP000427906"/>
    </source>
</evidence>
<proteinExistence type="predicted"/>